<accession>A0A3G7U0Q1</accession>
<protein>
    <submittedName>
        <fullName evidence="1">Uncharacterized protein</fullName>
    </submittedName>
</protein>
<proteinExistence type="predicted"/>
<name>A0A3G7U0Q1_9PSED</name>
<dbReference type="AlphaFoldDB" id="A0A3G7U0Q1"/>
<evidence type="ECO:0000313" key="1">
    <source>
        <dbReference type="EMBL" id="AZE52076.1"/>
    </source>
</evidence>
<evidence type="ECO:0000313" key="2">
    <source>
        <dbReference type="Proteomes" id="UP000268048"/>
    </source>
</evidence>
<dbReference type="EMBL" id="CP027753">
    <property type="protein sequence ID" value="AZE52076.1"/>
    <property type="molecule type" value="Genomic_DNA"/>
</dbReference>
<dbReference type="Proteomes" id="UP000268048">
    <property type="component" value="Chromosome"/>
</dbReference>
<reference evidence="1 2" key="1">
    <citation type="submission" date="2018-03" db="EMBL/GenBank/DDBJ databases">
        <title>Diversity of phytobeneficial traits revealed by whole-genome analysis of worldwide-isolated phenazine-producing Pseudomonas spp.</title>
        <authorList>
            <person name="Biessy A."/>
            <person name="Novinscak A."/>
            <person name="Blom J."/>
            <person name="Leger G."/>
            <person name="Thomashow L.S."/>
            <person name="Cazorla F.M."/>
            <person name="Josic D."/>
            <person name="Filion M."/>
        </authorList>
    </citation>
    <scope>NUCLEOTIDE SEQUENCE [LARGE SCALE GENOMIC DNA]</scope>
    <source>
        <strain evidence="1 2">B25</strain>
    </source>
</reference>
<organism evidence="1 2">
    <name type="scientific">Pseudomonas chlororaphis</name>
    <dbReference type="NCBI Taxonomy" id="587753"/>
    <lineage>
        <taxon>Bacteria</taxon>
        <taxon>Pseudomonadati</taxon>
        <taxon>Pseudomonadota</taxon>
        <taxon>Gammaproteobacteria</taxon>
        <taxon>Pseudomonadales</taxon>
        <taxon>Pseudomonadaceae</taxon>
        <taxon>Pseudomonas</taxon>
    </lineage>
</organism>
<sequence>MGDAAHYPRLLLIGLELQLFGEPDSDVCGGMLGCSSMGLNPMSLFG</sequence>
<gene>
    <name evidence="1" type="ORF">C4K04_6448</name>
</gene>